<evidence type="ECO:0000256" key="1">
    <source>
        <dbReference type="SAM" id="MobiDB-lite"/>
    </source>
</evidence>
<name>A0A9Q3FG71_9BASI</name>
<dbReference type="Proteomes" id="UP000765509">
    <property type="component" value="Unassembled WGS sequence"/>
</dbReference>
<organism evidence="2 3">
    <name type="scientific">Austropuccinia psidii MF-1</name>
    <dbReference type="NCBI Taxonomy" id="1389203"/>
    <lineage>
        <taxon>Eukaryota</taxon>
        <taxon>Fungi</taxon>
        <taxon>Dikarya</taxon>
        <taxon>Basidiomycota</taxon>
        <taxon>Pucciniomycotina</taxon>
        <taxon>Pucciniomycetes</taxon>
        <taxon>Pucciniales</taxon>
        <taxon>Sphaerophragmiaceae</taxon>
        <taxon>Austropuccinia</taxon>
    </lineage>
</organism>
<comment type="caution">
    <text evidence="2">The sequence shown here is derived from an EMBL/GenBank/DDBJ whole genome shotgun (WGS) entry which is preliminary data.</text>
</comment>
<accession>A0A9Q3FG71</accession>
<sequence>MNPPHPPDSDVSFDEMFCRVFLNNTYFNSSLSYQDEAPSHSSINSLSTPNQSTEPQECYNLFHYLNSPNLVPPAPISHPHILPCPPPNNINRTHLQLDITNTPNMSLCNPHPNTPQTLPPPSFIEFNMNNPSTQVQSISPILSSELTCLSCEEFSLNHHRIKKILNNALSEAEKNPVSIEIKDYLKKGLTLISQKEHGNYYSSHLSFHTLIPSSLLEEVVPDGNQKKKRKIQNKPPPNIHCFMQQSVTMNDTQQVVSMIPPTNTPFVPIVSSPPQSINPQFLLQAHPNDLPSLDTPCHSPTLMVSQSHGSDFPPISTEEEQTCEPVRYV</sequence>
<feature type="region of interest" description="Disordered" evidence="1">
    <location>
        <begin position="304"/>
        <end position="329"/>
    </location>
</feature>
<gene>
    <name evidence="2" type="ORF">O181_077562</name>
</gene>
<protein>
    <submittedName>
        <fullName evidence="2">Uncharacterized protein</fullName>
    </submittedName>
</protein>
<evidence type="ECO:0000313" key="2">
    <source>
        <dbReference type="EMBL" id="MBW0537847.1"/>
    </source>
</evidence>
<evidence type="ECO:0000313" key="3">
    <source>
        <dbReference type="Proteomes" id="UP000765509"/>
    </source>
</evidence>
<reference evidence="2" key="1">
    <citation type="submission" date="2021-03" db="EMBL/GenBank/DDBJ databases">
        <title>Draft genome sequence of rust myrtle Austropuccinia psidii MF-1, a brazilian biotype.</title>
        <authorList>
            <person name="Quecine M.C."/>
            <person name="Pachon D.M.R."/>
            <person name="Bonatelli M.L."/>
            <person name="Correr F.H."/>
            <person name="Franceschini L.M."/>
            <person name="Leite T.F."/>
            <person name="Margarido G.R.A."/>
            <person name="Almeida C.A."/>
            <person name="Ferrarezi J.A."/>
            <person name="Labate C.A."/>
        </authorList>
    </citation>
    <scope>NUCLEOTIDE SEQUENCE</scope>
    <source>
        <strain evidence="2">MF-1</strain>
    </source>
</reference>
<dbReference type="EMBL" id="AVOT02042449">
    <property type="protein sequence ID" value="MBW0537847.1"/>
    <property type="molecule type" value="Genomic_DNA"/>
</dbReference>
<keyword evidence="3" id="KW-1185">Reference proteome</keyword>
<proteinExistence type="predicted"/>
<dbReference type="AlphaFoldDB" id="A0A9Q3FG71"/>